<dbReference type="PROSITE" id="PS50132">
    <property type="entry name" value="RGS"/>
    <property type="match status" value="1"/>
</dbReference>
<dbReference type="Pfam" id="PF00615">
    <property type="entry name" value="RGS"/>
    <property type="match status" value="1"/>
</dbReference>
<dbReference type="PANTHER" id="PTHR45945">
    <property type="entry name" value="REGULATOR OF G-PROTEIN SIGNALING LOCO"/>
    <property type="match status" value="1"/>
</dbReference>
<feature type="domain" description="RGS" evidence="1">
    <location>
        <begin position="2"/>
        <end position="126"/>
    </location>
</feature>
<evidence type="ECO:0000259" key="1">
    <source>
        <dbReference type="PROSITE" id="PS50132"/>
    </source>
</evidence>
<dbReference type="InterPro" id="IPR044926">
    <property type="entry name" value="RGS_subdomain_2"/>
</dbReference>
<dbReference type="SUPFAM" id="SSF48097">
    <property type="entry name" value="Regulator of G-protein signaling, RGS"/>
    <property type="match status" value="1"/>
</dbReference>
<dbReference type="InterPro" id="IPR036305">
    <property type="entry name" value="RGS_sf"/>
</dbReference>
<dbReference type="EMBL" id="NJHN03000030">
    <property type="protein sequence ID" value="KAH9424062.1"/>
    <property type="molecule type" value="Genomic_DNA"/>
</dbReference>
<accession>A0ABQ8JNP7</accession>
<keyword evidence="3" id="KW-1185">Reference proteome</keyword>
<protein>
    <recommendedName>
        <fullName evidence="1">RGS domain-containing protein</fullName>
    </recommendedName>
</protein>
<name>A0ABQ8JNP7_DERPT</name>
<dbReference type="PRINTS" id="PR01301">
    <property type="entry name" value="RGSPROTEIN"/>
</dbReference>
<sequence length="569" mass="66807">MELDQVLRYENGQKLFMEFLRKEFSEENLEFWLECQRLKNISDVKLVCTIFIAIIKKLSREIYSKYISLNGSKTVNIDSNTLKMIRSNLNNPSNNIFDKAAKHVYELMENDSYQRFMQTTEYRNLQSSLTIENRSLSNRKRKSIPIYEPAEDSIHYRRTGPIFCDNNQLSRIKNSPILARRWSNHQFIKVIMPDGSYEFVSIIQQSIIGSVIENLLIKRSMQNYCFKIIAIGDNQEIEPTRNISSLVMTDIRIERVINFSICFPEGYMLCIETNPNKLAYYTIESILNRFGIFIHDVELTNEHGVKLCVDSLLKSSSFLDECVINVKYMSSLRTFLDLGDFNDLNQLIEDGIIIKSVKHKKYHDRKEKPFDFFAIDCCDQSRNAKKIEDDRYENIDNNQIKDIENVDLGNLSFSNETKTEAFLLNMMINDSNRFNFTCSSMKQNYYENIHVEQKENENDKREDSKNLHHAKFVYIDEPLYENDQIIRQEINRKNISKISKISDSPFTKYIQESPVKFSISQCPEYCSRTQSKNSTHLNKKKSLASIKPDLISITPKTRIRTLSKFHKFV</sequence>
<dbReference type="PANTHER" id="PTHR45945:SF3">
    <property type="entry name" value="REGULATOR OF G-PROTEIN SIGNALING LOCO"/>
    <property type="match status" value="1"/>
</dbReference>
<dbReference type="Proteomes" id="UP000887458">
    <property type="component" value="Unassembled WGS sequence"/>
</dbReference>
<gene>
    <name evidence="2" type="ORF">DERP_008910</name>
</gene>
<reference evidence="2 3" key="2">
    <citation type="journal article" date="2022" name="Mol. Biol. Evol.">
        <title>Comparative Genomics Reveals Insights into the Divergent Evolution of Astigmatic Mites and Household Pest Adaptations.</title>
        <authorList>
            <person name="Xiong Q."/>
            <person name="Wan A.T."/>
            <person name="Liu X."/>
            <person name="Fung C.S."/>
            <person name="Xiao X."/>
            <person name="Malainual N."/>
            <person name="Hou J."/>
            <person name="Wang L."/>
            <person name="Wang M."/>
            <person name="Yang K.Y."/>
            <person name="Cui Y."/>
            <person name="Leung E.L."/>
            <person name="Nong W."/>
            <person name="Shin S.K."/>
            <person name="Au S.W."/>
            <person name="Jeong K.Y."/>
            <person name="Chew F.T."/>
            <person name="Hui J.H."/>
            <person name="Leung T.F."/>
            <person name="Tungtrongchitr A."/>
            <person name="Zhong N."/>
            <person name="Liu Z."/>
            <person name="Tsui S.K."/>
        </authorList>
    </citation>
    <scope>NUCLEOTIDE SEQUENCE [LARGE SCALE GENOMIC DNA]</scope>
    <source>
        <strain evidence="2">Derp</strain>
    </source>
</reference>
<dbReference type="InterPro" id="IPR016137">
    <property type="entry name" value="RGS"/>
</dbReference>
<reference evidence="2 3" key="1">
    <citation type="journal article" date="2018" name="J. Allergy Clin. Immunol.">
        <title>High-quality assembly of Dermatophagoides pteronyssinus genome and transcriptome reveals a wide range of novel allergens.</title>
        <authorList>
            <person name="Liu X.Y."/>
            <person name="Yang K.Y."/>
            <person name="Wang M.Q."/>
            <person name="Kwok J.S."/>
            <person name="Zeng X."/>
            <person name="Yang Z."/>
            <person name="Xiao X.J."/>
            <person name="Lau C.P."/>
            <person name="Li Y."/>
            <person name="Huang Z.M."/>
            <person name="Ba J.G."/>
            <person name="Yim A.K."/>
            <person name="Ouyang C.Y."/>
            <person name="Ngai S.M."/>
            <person name="Chan T.F."/>
            <person name="Leung E.L."/>
            <person name="Liu L."/>
            <person name="Liu Z.G."/>
            <person name="Tsui S.K."/>
        </authorList>
    </citation>
    <scope>NUCLEOTIDE SEQUENCE [LARGE SCALE GENOMIC DNA]</scope>
    <source>
        <strain evidence="2">Derp</strain>
    </source>
</reference>
<evidence type="ECO:0000313" key="3">
    <source>
        <dbReference type="Proteomes" id="UP000887458"/>
    </source>
</evidence>
<evidence type="ECO:0000313" key="2">
    <source>
        <dbReference type="EMBL" id="KAH9424062.1"/>
    </source>
</evidence>
<comment type="caution">
    <text evidence="2">The sequence shown here is derived from an EMBL/GenBank/DDBJ whole genome shotgun (WGS) entry which is preliminary data.</text>
</comment>
<dbReference type="SMART" id="SM00315">
    <property type="entry name" value="RGS"/>
    <property type="match status" value="1"/>
</dbReference>
<proteinExistence type="predicted"/>
<organism evidence="2 3">
    <name type="scientific">Dermatophagoides pteronyssinus</name>
    <name type="common">European house dust mite</name>
    <dbReference type="NCBI Taxonomy" id="6956"/>
    <lineage>
        <taxon>Eukaryota</taxon>
        <taxon>Metazoa</taxon>
        <taxon>Ecdysozoa</taxon>
        <taxon>Arthropoda</taxon>
        <taxon>Chelicerata</taxon>
        <taxon>Arachnida</taxon>
        <taxon>Acari</taxon>
        <taxon>Acariformes</taxon>
        <taxon>Sarcoptiformes</taxon>
        <taxon>Astigmata</taxon>
        <taxon>Psoroptidia</taxon>
        <taxon>Analgoidea</taxon>
        <taxon>Pyroglyphidae</taxon>
        <taxon>Dermatophagoidinae</taxon>
        <taxon>Dermatophagoides</taxon>
    </lineage>
</organism>
<dbReference type="InterPro" id="IPR046995">
    <property type="entry name" value="RGS10/12/14-like"/>
</dbReference>
<dbReference type="Gene3D" id="1.10.167.10">
    <property type="entry name" value="Regulator of G-protein Signalling 4, domain 2"/>
    <property type="match status" value="1"/>
</dbReference>